<evidence type="ECO:0000313" key="2">
    <source>
        <dbReference type="Proteomes" id="UP000437709"/>
    </source>
</evidence>
<evidence type="ECO:0000313" key="1">
    <source>
        <dbReference type="EMBL" id="MPV38628.1"/>
    </source>
</evidence>
<organism evidence="1 2">
    <name type="scientific">Georgenia subflava</name>
    <dbReference type="NCBI Taxonomy" id="1622177"/>
    <lineage>
        <taxon>Bacteria</taxon>
        <taxon>Bacillati</taxon>
        <taxon>Actinomycetota</taxon>
        <taxon>Actinomycetes</taxon>
        <taxon>Micrococcales</taxon>
        <taxon>Bogoriellaceae</taxon>
        <taxon>Georgenia</taxon>
    </lineage>
</organism>
<gene>
    <name evidence="1" type="ORF">GB881_16540</name>
</gene>
<dbReference type="AlphaFoldDB" id="A0A6N7ENC9"/>
<dbReference type="RefSeq" id="WP_152193301.1">
    <property type="nucleotide sequence ID" value="NZ_VUKD01000001.1"/>
</dbReference>
<dbReference type="Proteomes" id="UP000437709">
    <property type="component" value="Unassembled WGS sequence"/>
</dbReference>
<reference evidence="1 2" key="1">
    <citation type="submission" date="2019-10" db="EMBL/GenBank/DDBJ databases">
        <title>Georgenia wutianyii sp. nov. and Georgenia yuyongxinii sp. nov. isolated from plateau pika (Ochotona curzoniae) in the Qinghai-Tibet plateau of China.</title>
        <authorList>
            <person name="Tian Z."/>
        </authorList>
    </citation>
    <scope>NUCLEOTIDE SEQUENCE [LARGE SCALE GENOMIC DNA]</scope>
    <source>
        <strain evidence="1 2">JCM 19765</strain>
    </source>
</reference>
<accession>A0A6N7ENC9</accession>
<sequence>MTTAVPRVLIHRLPADVEETITTLGAMPTRCSVSADIVVSNGPAPETPEVDTLQIGGAIGLPARGGWYTEEPVMTPRWDVALGAELMGLSALARATLLTDPPGSGQRWCGPRPVPDWFLGTTPLVSSDSGHHAAMVLRRPCGAKLWWVSGATLDYLPWVEVFLEHTLDHADVTEAVTA</sequence>
<comment type="caution">
    <text evidence="1">The sequence shown here is derived from an EMBL/GenBank/DDBJ whole genome shotgun (WGS) entry which is preliminary data.</text>
</comment>
<dbReference type="OrthoDB" id="5149830at2"/>
<name>A0A6N7ENC9_9MICO</name>
<keyword evidence="2" id="KW-1185">Reference proteome</keyword>
<proteinExistence type="predicted"/>
<dbReference type="EMBL" id="WHPC01000095">
    <property type="protein sequence ID" value="MPV38628.1"/>
    <property type="molecule type" value="Genomic_DNA"/>
</dbReference>
<protein>
    <submittedName>
        <fullName evidence="1">Uncharacterized protein</fullName>
    </submittedName>
</protein>